<reference evidence="2 3" key="2">
    <citation type="journal article" date="2016" name="Appl. Microbiol. Biotechnol.">
        <title>Mutations improving production and secretion of extracellular lipase by Burkholderia glumae PG1.</title>
        <authorList>
            <person name="Knapp A."/>
            <person name="Voget S."/>
            <person name="Gao R."/>
            <person name="Zaburannyi N."/>
            <person name="Krysciak D."/>
            <person name="Breuer M."/>
            <person name="Hauer B."/>
            <person name="Streit W.R."/>
            <person name="Muller R."/>
            <person name="Daniel R."/>
            <person name="Jaeger K.E."/>
        </authorList>
    </citation>
    <scope>NUCLEOTIDE SEQUENCE [LARGE SCALE GENOMIC DNA]</scope>
    <source>
        <strain evidence="2 3">PG1</strain>
    </source>
</reference>
<name>A0A0B6RLL0_BURPL</name>
<organism evidence="2 3">
    <name type="scientific">Burkholderia plantarii</name>
    <dbReference type="NCBI Taxonomy" id="41899"/>
    <lineage>
        <taxon>Bacteria</taxon>
        <taxon>Pseudomonadati</taxon>
        <taxon>Pseudomonadota</taxon>
        <taxon>Betaproteobacteria</taxon>
        <taxon>Burkholderiales</taxon>
        <taxon>Burkholderiaceae</taxon>
        <taxon>Burkholderia</taxon>
    </lineage>
</organism>
<protein>
    <recommendedName>
        <fullName evidence="1">Bacteriophage T5 Orf172 DNA-binding domain-containing protein</fullName>
    </recommendedName>
</protein>
<feature type="domain" description="Bacteriophage T5 Orf172 DNA-binding" evidence="1">
    <location>
        <begin position="42"/>
        <end position="116"/>
    </location>
</feature>
<dbReference type="AlphaFoldDB" id="A0A0B6RLL0"/>
<accession>A0A0B6RLL0</accession>
<proteinExistence type="predicted"/>
<keyword evidence="3" id="KW-1185">Reference proteome</keyword>
<dbReference type="EMBL" id="CP002580">
    <property type="protein sequence ID" value="AJK46217.1"/>
    <property type="molecule type" value="Genomic_DNA"/>
</dbReference>
<dbReference type="Proteomes" id="UP000031838">
    <property type="component" value="Chromosome 1"/>
</dbReference>
<evidence type="ECO:0000259" key="1">
    <source>
        <dbReference type="Pfam" id="PF10544"/>
    </source>
</evidence>
<gene>
    <name evidence="2" type="ORF">BGL_1c17080</name>
</gene>
<sequence length="333" mass="37857">MLVCRHHPVVLSESKLVLNIIVINRPSSTPHTMSLLYLLVNRSRTAFKIGVSRNPYRRLSSFAVKIDLTISLEVEVNNGNAYKIESTLHYLFRNRSYDMPRGDGYTEWFQIEVLSEVTAFLADHRDKLGVGDVRALSIPEAPAKKSGSITISESREDRAKRRARLQEERFAHARQHNAQVHARFKDILSEIKRDNAFAGIIRPKPDKFQHSGCLFLQGANRREWAEKIFVHGDECNHLIGSGSSSVFCSVYHDPNHPLTPITIIPEMLIENQACLLENEKYFPGWMEINALLLLHAHTLDSPEDTRLRNGHNALKASEAAFWAQLNDTSVLSR</sequence>
<evidence type="ECO:0000313" key="3">
    <source>
        <dbReference type="Proteomes" id="UP000031838"/>
    </source>
</evidence>
<evidence type="ECO:0000313" key="2">
    <source>
        <dbReference type="EMBL" id="AJK46217.1"/>
    </source>
</evidence>
<dbReference type="KEGG" id="bgp:BGL_1c17080"/>
<dbReference type="InterPro" id="IPR018306">
    <property type="entry name" value="Phage_T5_Orf172_DNA-bd"/>
</dbReference>
<dbReference type="Pfam" id="PF10544">
    <property type="entry name" value="T5orf172"/>
    <property type="match status" value="1"/>
</dbReference>
<dbReference type="HOGENOM" id="CLU_833344_0_0_4"/>
<reference evidence="3" key="1">
    <citation type="submission" date="2011-03" db="EMBL/GenBank/DDBJ databases">
        <authorList>
            <person name="Voget S."/>
            <person name="Streit W.R."/>
            <person name="Jaeger K.E."/>
            <person name="Daniel R."/>
        </authorList>
    </citation>
    <scope>NUCLEOTIDE SEQUENCE [LARGE SCALE GENOMIC DNA]</scope>
    <source>
        <strain evidence="3">PG1</strain>
    </source>
</reference>